<dbReference type="PANTHER" id="PTHR24159:SF5">
    <property type="entry name" value="ANK_REP_REGION DOMAIN-CONTAINING PROTEIN"/>
    <property type="match status" value="1"/>
</dbReference>
<sequence length="451" mass="53355">MADKEYIIKLTTIQQDLLNYIDDSNEIDFNQLVKSMSKLNINESRDELKSFLQLICAIVNNHHRLPDFFEKIERILLYILPNIKQKFTGKELVRLFYSSRILLLFFLEQKLLAITDLPQGEAFRAYFYPELEETLNNDEKDKYLNVFKDFNIEYKKDIFTANRKKGENESYICSLIREDLVEEFISYVNRSNISLSSQIPISLFESNQFLNGKNCSLIEYSAFFGSIQIFNYLHFNKVPLTPSLWLFTIHGNNADLIHLLEENKVGNEEIERFNVSHEMFHGYNSYTPERTEKLTSDMINLSLYGKYLAESIKCHHNDIANYIKNKILEICSIDKHFDRYIDNFVLIKNEIQTDFENYVLRGEFGVGFMDFINHHFAQNLNIDENVGETVSDSIFSSYNYFCFPDKIGKERYLAFLCEYDYDHLFELLVKIMNFDVNKEIKIPFKKFFNAV</sequence>
<evidence type="ECO:0000313" key="2">
    <source>
        <dbReference type="Proteomes" id="UP001470230"/>
    </source>
</evidence>
<accession>A0ABR2K7R9</accession>
<keyword evidence="2" id="KW-1185">Reference proteome</keyword>
<gene>
    <name evidence="1" type="ORF">M9Y10_042011</name>
</gene>
<name>A0ABR2K7R9_9EUKA</name>
<dbReference type="PANTHER" id="PTHR24159">
    <property type="match status" value="1"/>
</dbReference>
<evidence type="ECO:0008006" key="3">
    <source>
        <dbReference type="Google" id="ProtNLM"/>
    </source>
</evidence>
<comment type="caution">
    <text evidence="1">The sequence shown here is derived from an EMBL/GenBank/DDBJ whole genome shotgun (WGS) entry which is preliminary data.</text>
</comment>
<protein>
    <recommendedName>
        <fullName evidence="3">DUF3447 domain-containing protein</fullName>
    </recommendedName>
</protein>
<evidence type="ECO:0000313" key="1">
    <source>
        <dbReference type="EMBL" id="KAK8886547.1"/>
    </source>
</evidence>
<organism evidence="1 2">
    <name type="scientific">Tritrichomonas musculus</name>
    <dbReference type="NCBI Taxonomy" id="1915356"/>
    <lineage>
        <taxon>Eukaryota</taxon>
        <taxon>Metamonada</taxon>
        <taxon>Parabasalia</taxon>
        <taxon>Tritrichomonadida</taxon>
        <taxon>Tritrichomonadidae</taxon>
        <taxon>Tritrichomonas</taxon>
    </lineage>
</organism>
<dbReference type="EMBL" id="JAPFFF010000007">
    <property type="protein sequence ID" value="KAK8886547.1"/>
    <property type="molecule type" value="Genomic_DNA"/>
</dbReference>
<proteinExistence type="predicted"/>
<reference evidence="1 2" key="1">
    <citation type="submission" date="2024-04" db="EMBL/GenBank/DDBJ databases">
        <title>Tritrichomonas musculus Genome.</title>
        <authorList>
            <person name="Alves-Ferreira E."/>
            <person name="Grigg M."/>
            <person name="Lorenzi H."/>
            <person name="Galac M."/>
        </authorList>
    </citation>
    <scope>NUCLEOTIDE SEQUENCE [LARGE SCALE GENOMIC DNA]</scope>
    <source>
        <strain evidence="1 2">EAF2021</strain>
    </source>
</reference>
<dbReference type="Proteomes" id="UP001470230">
    <property type="component" value="Unassembled WGS sequence"/>
</dbReference>